<dbReference type="Gene3D" id="2.170.140.10">
    <property type="entry name" value="Chitin binding domain"/>
    <property type="match status" value="1"/>
</dbReference>
<dbReference type="InterPro" id="IPR002557">
    <property type="entry name" value="Chitin-bd_dom"/>
</dbReference>
<name>A0A2S2PWU9_9HEMI</name>
<evidence type="ECO:0000256" key="1">
    <source>
        <dbReference type="SAM" id="MobiDB-lite"/>
    </source>
</evidence>
<evidence type="ECO:0000259" key="2">
    <source>
        <dbReference type="PROSITE" id="PS50940"/>
    </source>
</evidence>
<evidence type="ECO:0000313" key="3">
    <source>
        <dbReference type="EMBL" id="MBY69976.1"/>
    </source>
</evidence>
<feature type="compositionally biased region" description="Basic and acidic residues" evidence="1">
    <location>
        <begin position="696"/>
        <end position="707"/>
    </location>
</feature>
<feature type="region of interest" description="Disordered" evidence="1">
    <location>
        <begin position="490"/>
        <end position="533"/>
    </location>
</feature>
<accession>A0A2S2PWU9</accession>
<dbReference type="PANTHER" id="PTHR22933:SF32">
    <property type="entry name" value="MIND THE GAP, ISOFORM E"/>
    <property type="match status" value="1"/>
</dbReference>
<dbReference type="PANTHER" id="PTHR22933">
    <property type="entry name" value="FI18007P1-RELATED"/>
    <property type="match status" value="1"/>
</dbReference>
<dbReference type="Pfam" id="PF01607">
    <property type="entry name" value="CBM_14"/>
    <property type="match status" value="1"/>
</dbReference>
<feature type="compositionally biased region" description="Polar residues" evidence="1">
    <location>
        <begin position="747"/>
        <end position="757"/>
    </location>
</feature>
<dbReference type="PROSITE" id="PS50940">
    <property type="entry name" value="CHIT_BIND_II"/>
    <property type="match status" value="1"/>
</dbReference>
<dbReference type="InterPro" id="IPR036508">
    <property type="entry name" value="Chitin-bd_dom_sf"/>
</dbReference>
<dbReference type="EMBL" id="GGMS01000773">
    <property type="protein sequence ID" value="MBY69976.1"/>
    <property type="molecule type" value="Transcribed_RNA"/>
</dbReference>
<dbReference type="GO" id="GO:0008061">
    <property type="term" value="F:chitin binding"/>
    <property type="evidence" value="ECO:0007669"/>
    <property type="project" value="InterPro"/>
</dbReference>
<feature type="compositionally biased region" description="Low complexity" evidence="1">
    <location>
        <begin position="491"/>
        <end position="515"/>
    </location>
</feature>
<protein>
    <recommendedName>
        <fullName evidence="2">Chitin-binding type-2 domain-containing protein</fullName>
    </recommendedName>
</protein>
<feature type="compositionally biased region" description="Basic residues" evidence="1">
    <location>
        <begin position="1"/>
        <end position="12"/>
    </location>
</feature>
<dbReference type="OrthoDB" id="6505219at2759"/>
<dbReference type="SUPFAM" id="SSF57625">
    <property type="entry name" value="Invertebrate chitin-binding proteins"/>
    <property type="match status" value="1"/>
</dbReference>
<dbReference type="InterPro" id="IPR052976">
    <property type="entry name" value="Scoloptoxin-like"/>
</dbReference>
<dbReference type="GO" id="GO:0005576">
    <property type="term" value="C:extracellular region"/>
    <property type="evidence" value="ECO:0007669"/>
    <property type="project" value="InterPro"/>
</dbReference>
<proteinExistence type="predicted"/>
<dbReference type="AlphaFoldDB" id="A0A2S2PWU9"/>
<feature type="region of interest" description="Disordered" evidence="1">
    <location>
        <begin position="696"/>
        <end position="766"/>
    </location>
</feature>
<feature type="region of interest" description="Disordered" evidence="1">
    <location>
        <begin position="1"/>
        <end position="27"/>
    </location>
</feature>
<organism evidence="3">
    <name type="scientific">Sipha flava</name>
    <name type="common">yellow sugarcane aphid</name>
    <dbReference type="NCBI Taxonomy" id="143950"/>
    <lineage>
        <taxon>Eukaryota</taxon>
        <taxon>Metazoa</taxon>
        <taxon>Ecdysozoa</taxon>
        <taxon>Arthropoda</taxon>
        <taxon>Hexapoda</taxon>
        <taxon>Insecta</taxon>
        <taxon>Pterygota</taxon>
        <taxon>Neoptera</taxon>
        <taxon>Paraneoptera</taxon>
        <taxon>Hemiptera</taxon>
        <taxon>Sternorrhyncha</taxon>
        <taxon>Aphidomorpha</taxon>
        <taxon>Aphidoidea</taxon>
        <taxon>Aphididae</taxon>
        <taxon>Sipha</taxon>
    </lineage>
</organism>
<reference evidence="3" key="1">
    <citation type="submission" date="2018-04" db="EMBL/GenBank/DDBJ databases">
        <title>Transcriptome assembly of Sipha flava.</title>
        <authorList>
            <person name="Scully E.D."/>
            <person name="Geib S.M."/>
            <person name="Palmer N.A."/>
            <person name="Koch K."/>
            <person name="Bradshaw J."/>
            <person name="Heng-Moss T."/>
            <person name="Sarath G."/>
        </authorList>
    </citation>
    <scope>NUCLEOTIDE SEQUENCE</scope>
</reference>
<sequence>MFGAPTHKRSRAYRPCGQTKRGERTTGPGVVTATTVLATLTRQQRRRPGCRRPTVHPNVPPARQCQCSACRVIVPAIETRCLRVRPTADRPSDRSNRPCAIAFSPELAQHLCPTGETVRAMRILPFVFLLLMGMTWRCVQSTCVLETDFGLSINCGLKKTGMFRVRNLGGFKGYVGLGIQLADELGFKESLSSLEQSNKRRSVNGFLAPGSFEPLAVPHNNDNQATTSATNNLLDRSAYAKMNGRTVTGKSVTVPPFRPLVAATNNMVRNVRLATQQQQQQLPLKPLPVPAFAALPESIAKIAVETPKPQQPLAAGHRQPQSPALMQPMTTSAFATLRQPVAIVQPQIPQPQLVQVVQVPQNIQLHHGQNQQQKLVQLVQLPQNFQPQQQIVQQPKLSPVYHHNAMQQVANRRYNAFASSQQNASDVRPIIVLPTPTADNRKLRPENAVLTNDVDPGSMMSLFNVAAANNVSVEQLAMALRHRQQWPSFYSASTDTQPATTTTATTSTTSTTTTAAPPPPTTTTTAVYDMPDEPPATKKIAIKPYRYGHASGHKVMNAPNEYYPVGYDKNFDDHFVSKVDLPDTSFSCGEQKHFPGLYGDEDLGCMVFHVCAFTDDGLTQKSFLCPESTLFDQTILKCNWWFYVDCKSSRKLYDSNIPISKSYQLMKALTFFSSYAGGPTVDASVAAATAAVSTAYDHDERSPDKSADGGSPDKSADGRSPNKSADEGSPGQKSSTTAVPTAEFLPASSSAASSTEILDNVSFRRR</sequence>
<feature type="domain" description="Chitin-binding type-2" evidence="2">
    <location>
        <begin position="585"/>
        <end position="648"/>
    </location>
</feature>
<gene>
    <name evidence="3" type="ORF">g.24234</name>
</gene>